<dbReference type="PANTHER" id="PTHR37455">
    <property type="entry name" value="GENE, 27021-RELATED"/>
    <property type="match status" value="1"/>
</dbReference>
<dbReference type="EMBL" id="OY882872">
    <property type="protein sequence ID" value="CAK6436854.1"/>
    <property type="molecule type" value="Genomic_DNA"/>
</dbReference>
<reference evidence="2" key="1">
    <citation type="submission" date="2023-12" db="EMBL/GenBank/DDBJ databases">
        <authorList>
            <person name="Brown T."/>
        </authorList>
    </citation>
    <scope>NUCLEOTIDE SEQUENCE</scope>
</reference>
<feature type="compositionally biased region" description="Basic and acidic residues" evidence="1">
    <location>
        <begin position="53"/>
        <end position="67"/>
    </location>
</feature>
<evidence type="ECO:0000256" key="1">
    <source>
        <dbReference type="SAM" id="MobiDB-lite"/>
    </source>
</evidence>
<proteinExistence type="predicted"/>
<dbReference type="Pfam" id="PF15366">
    <property type="entry name" value="DUF4597"/>
    <property type="match status" value="1"/>
</dbReference>
<dbReference type="PANTHER" id="PTHR37455:SF1">
    <property type="entry name" value="SIMILAR TO 1190005I06RIK PROTEIN"/>
    <property type="match status" value="1"/>
</dbReference>
<accession>A0ABN9ZJN0</accession>
<evidence type="ECO:0000313" key="2">
    <source>
        <dbReference type="EMBL" id="CAK6436854.1"/>
    </source>
</evidence>
<feature type="region of interest" description="Disordered" evidence="1">
    <location>
        <begin position="13"/>
        <end position="109"/>
    </location>
</feature>
<name>A0ABN9ZJN0_PIPNA</name>
<sequence>MTPAALSCRLAAATTRVRRGPARPACGSAVSPPTSGRRRHRHGAEAVLSESSSSHDEAPVLNDKHLDVPNIIITPPTPTGMMLPRDSRRTGCKKPAGKPRQLWNTNICQ</sequence>
<evidence type="ECO:0000313" key="3">
    <source>
        <dbReference type="Proteomes" id="UP001314169"/>
    </source>
</evidence>
<protein>
    <submittedName>
        <fullName evidence="2">Uncharacterized protein</fullName>
    </submittedName>
</protein>
<keyword evidence="3" id="KW-1185">Reference proteome</keyword>
<gene>
    <name evidence="2" type="ORF">MPIPNATIZW_LOCUS5160</name>
</gene>
<organism evidence="2 3">
    <name type="scientific">Pipistrellus nathusii</name>
    <name type="common">Nathusius' pipistrelle</name>
    <dbReference type="NCBI Taxonomy" id="59473"/>
    <lineage>
        <taxon>Eukaryota</taxon>
        <taxon>Metazoa</taxon>
        <taxon>Chordata</taxon>
        <taxon>Craniata</taxon>
        <taxon>Vertebrata</taxon>
        <taxon>Euteleostomi</taxon>
        <taxon>Mammalia</taxon>
        <taxon>Eutheria</taxon>
        <taxon>Laurasiatheria</taxon>
        <taxon>Chiroptera</taxon>
        <taxon>Yangochiroptera</taxon>
        <taxon>Vespertilionidae</taxon>
        <taxon>Pipistrellus</taxon>
    </lineage>
</organism>
<dbReference type="Proteomes" id="UP001314169">
    <property type="component" value="Chromosome 15"/>
</dbReference>
<dbReference type="InterPro" id="IPR027864">
    <property type="entry name" value="DUF4597"/>
</dbReference>